<dbReference type="Proteomes" id="UP000293912">
    <property type="component" value="Chromosome"/>
</dbReference>
<keyword evidence="3" id="KW-0238">DNA-binding</keyword>
<dbReference type="InterPro" id="IPR036390">
    <property type="entry name" value="WH_DNA-bd_sf"/>
</dbReference>
<evidence type="ECO:0000313" key="6">
    <source>
        <dbReference type="EMBL" id="QBM29331.1"/>
    </source>
</evidence>
<dbReference type="PANTHER" id="PTHR30126:SF98">
    <property type="entry name" value="HTH-TYPE TRANSCRIPTIONAL ACTIVATOR BAUR"/>
    <property type="match status" value="1"/>
</dbReference>
<feature type="domain" description="HTH lysR-type" evidence="5">
    <location>
        <begin position="10"/>
        <end position="67"/>
    </location>
</feature>
<dbReference type="SUPFAM" id="SSF53850">
    <property type="entry name" value="Periplasmic binding protein-like II"/>
    <property type="match status" value="1"/>
</dbReference>
<proteinExistence type="inferred from homology"/>
<dbReference type="Gene3D" id="3.40.190.290">
    <property type="match status" value="1"/>
</dbReference>
<comment type="similarity">
    <text evidence="1">Belongs to the LysR transcriptional regulatory family.</text>
</comment>
<sequence>MHPTTTAPLPDMKLLRIFSSVARHQGFAKAQQELNLTLSAISTYMSQLEGLLGFKLCDRGRRGFSLTEKGELLLGEAQRLLGEIDGFGSFAASLKGGLSGTLRIGVIDSTVTDSALRLSDAIGDFNQRHPAVHLGLFVKNPYDLQEGILNNELDLGIGFFPTRPPGLVFQPLYREQQWLYCSNQHPLFAQRHITEAQVSELNVVRRSYWSKAELGKHGMKNSVATVDSMEAQLFLILSGGYVGYLPEHYAQPWMDQGKLRVLLPASFGFQSPFMLATRRGRGREAPIQIMRELLLRRMRG</sequence>
<dbReference type="RefSeq" id="WP_133157257.1">
    <property type="nucleotide sequence ID" value="NZ_CP037867.1"/>
</dbReference>
<evidence type="ECO:0000256" key="2">
    <source>
        <dbReference type="ARBA" id="ARBA00023015"/>
    </source>
</evidence>
<protein>
    <submittedName>
        <fullName evidence="6">HTH-type transcriptional regulator CynR</fullName>
    </submittedName>
</protein>
<dbReference type="GO" id="GO:0003700">
    <property type="term" value="F:DNA-binding transcription factor activity"/>
    <property type="evidence" value="ECO:0007669"/>
    <property type="project" value="InterPro"/>
</dbReference>
<dbReference type="Gene3D" id="1.10.10.10">
    <property type="entry name" value="Winged helix-like DNA-binding domain superfamily/Winged helix DNA-binding domain"/>
    <property type="match status" value="1"/>
</dbReference>
<dbReference type="Pfam" id="PF00126">
    <property type="entry name" value="HTH_1"/>
    <property type="match status" value="1"/>
</dbReference>
<dbReference type="PANTHER" id="PTHR30126">
    <property type="entry name" value="HTH-TYPE TRANSCRIPTIONAL REGULATOR"/>
    <property type="match status" value="1"/>
</dbReference>
<name>A0A4P6X6F1_HYDPS</name>
<keyword evidence="7" id="KW-1185">Reference proteome</keyword>
<evidence type="ECO:0000256" key="1">
    <source>
        <dbReference type="ARBA" id="ARBA00009437"/>
    </source>
</evidence>
<organism evidence="6 7">
    <name type="scientific">Hydrogenophaga pseudoflava</name>
    <name type="common">Pseudomonas carboxydoflava</name>
    <dbReference type="NCBI Taxonomy" id="47421"/>
    <lineage>
        <taxon>Bacteria</taxon>
        <taxon>Pseudomonadati</taxon>
        <taxon>Pseudomonadota</taxon>
        <taxon>Betaproteobacteria</taxon>
        <taxon>Burkholderiales</taxon>
        <taxon>Comamonadaceae</taxon>
        <taxon>Hydrogenophaga</taxon>
    </lineage>
</organism>
<accession>A0A4P6X6F1</accession>
<dbReference type="PROSITE" id="PS50931">
    <property type="entry name" value="HTH_LYSR"/>
    <property type="match status" value="1"/>
</dbReference>
<dbReference type="KEGG" id="hpse:HPF_16685"/>
<evidence type="ECO:0000256" key="4">
    <source>
        <dbReference type="ARBA" id="ARBA00023163"/>
    </source>
</evidence>
<dbReference type="InterPro" id="IPR005119">
    <property type="entry name" value="LysR_subst-bd"/>
</dbReference>
<evidence type="ECO:0000259" key="5">
    <source>
        <dbReference type="PROSITE" id="PS50931"/>
    </source>
</evidence>
<evidence type="ECO:0000256" key="3">
    <source>
        <dbReference type="ARBA" id="ARBA00023125"/>
    </source>
</evidence>
<keyword evidence="4" id="KW-0804">Transcription</keyword>
<reference evidence="6 7" key="1">
    <citation type="submission" date="2019-03" db="EMBL/GenBank/DDBJ databases">
        <authorList>
            <person name="Sebastian G."/>
            <person name="Baumann P."/>
            <person name="Ruckert C."/>
            <person name="Kalinowski J."/>
            <person name="Nebel B."/>
            <person name="Takors R."/>
            <person name="Blombach B."/>
        </authorList>
    </citation>
    <scope>NUCLEOTIDE SEQUENCE [LARGE SCALE GENOMIC DNA]</scope>
    <source>
        <strain evidence="6 7">DSM 1084</strain>
    </source>
</reference>
<evidence type="ECO:0000313" key="7">
    <source>
        <dbReference type="Proteomes" id="UP000293912"/>
    </source>
</evidence>
<dbReference type="InterPro" id="IPR036388">
    <property type="entry name" value="WH-like_DNA-bd_sf"/>
</dbReference>
<dbReference type="Pfam" id="PF03466">
    <property type="entry name" value="LysR_substrate"/>
    <property type="match status" value="1"/>
</dbReference>
<dbReference type="SUPFAM" id="SSF46785">
    <property type="entry name" value="Winged helix' DNA-binding domain"/>
    <property type="match status" value="1"/>
</dbReference>
<keyword evidence="2" id="KW-0805">Transcription regulation</keyword>
<dbReference type="AlphaFoldDB" id="A0A4P6X6F1"/>
<dbReference type="EMBL" id="CP037867">
    <property type="protein sequence ID" value="QBM29331.1"/>
    <property type="molecule type" value="Genomic_DNA"/>
</dbReference>
<dbReference type="GO" id="GO:0000976">
    <property type="term" value="F:transcription cis-regulatory region binding"/>
    <property type="evidence" value="ECO:0007669"/>
    <property type="project" value="TreeGrafter"/>
</dbReference>
<dbReference type="InterPro" id="IPR000847">
    <property type="entry name" value="LysR_HTH_N"/>
</dbReference>
<dbReference type="CDD" id="cd05466">
    <property type="entry name" value="PBP2_LTTR_substrate"/>
    <property type="match status" value="1"/>
</dbReference>
<gene>
    <name evidence="6" type="primary">cynR4</name>
    <name evidence="6" type="ORF">HPF_16685</name>
</gene>